<dbReference type="Proteomes" id="UP000243374">
    <property type="component" value="Unassembled WGS sequence"/>
</dbReference>
<evidence type="ECO:0000256" key="1">
    <source>
        <dbReference type="SAM" id="Coils"/>
    </source>
</evidence>
<organism evidence="2 3">
    <name type="scientific">Succinivibrio dextrinosolvens</name>
    <dbReference type="NCBI Taxonomy" id="83771"/>
    <lineage>
        <taxon>Bacteria</taxon>
        <taxon>Pseudomonadati</taxon>
        <taxon>Pseudomonadota</taxon>
        <taxon>Gammaproteobacteria</taxon>
        <taxon>Aeromonadales</taxon>
        <taxon>Succinivibrionaceae</taxon>
        <taxon>Succinivibrio</taxon>
    </lineage>
</organism>
<dbReference type="RefSeq" id="WP_074841415.1">
    <property type="nucleotide sequence ID" value="NZ_CP047056.1"/>
</dbReference>
<feature type="coiled-coil region" evidence="1">
    <location>
        <begin position="537"/>
        <end position="603"/>
    </location>
</feature>
<protein>
    <recommendedName>
        <fullName evidence="4">DUF2325 domain-containing protein</fullName>
    </recommendedName>
</protein>
<dbReference type="OrthoDB" id="2083521at2"/>
<accession>A0A662ZBL0</accession>
<evidence type="ECO:0008006" key="4">
    <source>
        <dbReference type="Google" id="ProtNLM"/>
    </source>
</evidence>
<reference evidence="2 3" key="1">
    <citation type="submission" date="2016-10" db="EMBL/GenBank/DDBJ databases">
        <authorList>
            <person name="Varghese N."/>
            <person name="Submissions S."/>
        </authorList>
    </citation>
    <scope>NUCLEOTIDE SEQUENCE [LARGE SCALE GENOMIC DNA]</scope>
    <source>
        <strain evidence="2 3">22B</strain>
    </source>
</reference>
<name>A0A662ZBL0_9GAMM</name>
<dbReference type="AlphaFoldDB" id="A0A662ZBL0"/>
<proteinExistence type="predicted"/>
<keyword evidence="1" id="KW-0175">Coiled coil</keyword>
<keyword evidence="3" id="KW-1185">Reference proteome</keyword>
<gene>
    <name evidence="2" type="ORF">SAMN04487865_105710</name>
</gene>
<evidence type="ECO:0000313" key="3">
    <source>
        <dbReference type="Proteomes" id="UP000243374"/>
    </source>
</evidence>
<dbReference type="EMBL" id="FOSF01000057">
    <property type="protein sequence ID" value="SFK34002.1"/>
    <property type="molecule type" value="Genomic_DNA"/>
</dbReference>
<sequence length="726" mass="84643">MGKLSKIKKNNCQNSYKHLVDMEYQHMLKSLRNDNSTYRFFTEGDFAHRRKTAVLSTLKFLESKLQSIDPDYGIEAFAEHSFVPYGNYEGLEQEKDLSLGAALWILGLLRRNNKLVEACEIISNYGVDYDDWYLPPNFSHPCFSSDLINSLVDIIKKRYSHNEHSGTIITLGNAKRIRPDKVYTQIIELLPKTEVEQACRTFKEKIYDVSLRFTKGVAYFLRQDSALYEENIKTLMSAVHSWGQNTSGVDINDLNDLSKADIFTQNIIRNEPERISNSFIANLTASKVGDLSSQLDIIMEKKGKFYMGFPKYLTLDKKEVFEDIKIQAIADCFDGFSISDPYELCFALFYLLDTGDDVPWLFNDGFSLMHCVMKMLPWYVDKTNWDSDDYDEWFFSDLTYNRNNWLEQKQPDAVNYFHIKHKGRNVTQLIYDLCHVVLPTGMHPFEKDRQRFIQEGMEEELANKITDLSEQLFFSEFQSQQIDLPDFDLTPDDEDESDDFELEKTDSLNHEDFDKTEDGEWIKTEPIELDLDELNEEETEEDRIEELTEQVVAYQNEVSSLKQQLKSLKKTLAVSRQEKLNEKSRYEHELKALRLEHRELADLREIVFNQSADSEAQARREILEKTYSYPYSTRKRTVIFGGHASWLKVIKPMLPDVKFVDAEQYAFNQDLIRNADVVWIQSNCMGHAQFSNIISKVRLYGVQLRYFGYSSAEKCAEQLVTEDLAS</sequence>
<evidence type="ECO:0000313" key="2">
    <source>
        <dbReference type="EMBL" id="SFK34002.1"/>
    </source>
</evidence>